<dbReference type="EMBL" id="LODT01000011">
    <property type="protein sequence ID" value="KYR01025.1"/>
    <property type="molecule type" value="Genomic_DNA"/>
</dbReference>
<protein>
    <submittedName>
        <fullName evidence="1">Uncharacterized protein</fullName>
    </submittedName>
</protein>
<sequence length="1157" mass="136493">MQYFKYFTAFYGNRNIKIHLRHEGCFYCGEDIDYFSDESCSCNIDNEIQRIHDLSFDDYHELIDNFYQWAETTDEILLNECDDISKNNNSEVLKANYLLPLIVIIDTLHNDYRYNKFTQWIDSDSQRQRLISYMFILLSTYKHPYLDSVFERITTDLEVYDIIQRIYESIQFYPYTSSINRRVSNEAIQRVLNEIVKIHEKLGTKSFRINTKIIIEMIGRSSEKISLDALVILINQNYVTKQLKYHIRDIQKDEIDPTKPIEYYNELILFCFRRKLDNIIYSFYSHYMDRLSNLANQYLIDNLNSIFEFDGSSDEFEFSYIHSTCIGIILWKELLNLTCTTIDRFLCDIILNHSELSWGIKNQLFTKFNDITPYFQTLMVYVASQDAMAQYYYLLFIGLPRESMQQKHKIREMFESNILKYNKSLNSHSMLFKFFDRSDPTELAVIRKHLSKMKLKDSEFSFDCYSDYTLSQSLEMVIEFSQSVQMVGDLTVKTLNSINSLVVGSLNKIFATIKAIQVSGTRQLVLDKIESLSTEIVNVYSMNTDSRNYIINCVFDFKDSARILLKMVPDSVDMFWNMFIQAIDDKEELYSNSVSNLLLLMNQYKPEQVENHCIDRFDKFHSYDMIVYIIRDFSKYGDKGYQIIAKNYKDLSLLEKLFKIYDQGSEHILKYCELSLYLLFSKCTEPMEIIKKYYHNITDSIYRNEITIRNNEEFISNLDQVIRGRGFEKSKLFKQFYFELPQNIVNQVSYCREKRQLQIEKYNNSQLSISSSSGSIISNSNGKSLSKIIITRIIHHFLYDRTIESPEKIELALVCKQWFDITAKILLDYYDEDSLVNYIDLISLYKLNIDNEYSLMRDYPKVMSMNQVNLINNPQIIERLIYNRVESLSISVNYFGMRLNRNTKIKHLEMTIDRCLPESYISIFKHCPHLKSLELIFIKQDWRIVLESILSLDTLPNLELIKINLNSNINNCTLAPLISKFQNPTLPTNNNINNTSNNQNVINSTRKLPKFQLLATPCFDYFDGFSMVTITMADDELDLKSMLKFYQTPLSYAKDEISFVLSDHSHVIPLIEFTNQFQTMKMSLSLGLPKSLSIDLVQSIFDKLNETTNIGSFEIYFKTWYTSLKVSILSDNEWQFVNLRKFKYPNSISTTFYQSIL</sequence>
<dbReference type="AlphaFoldDB" id="A0A152A4L9"/>
<dbReference type="InParanoid" id="A0A152A4L9"/>
<comment type="caution">
    <text evidence="1">The sequence shown here is derived from an EMBL/GenBank/DDBJ whole genome shotgun (WGS) entry which is preliminary data.</text>
</comment>
<evidence type="ECO:0000313" key="2">
    <source>
        <dbReference type="Proteomes" id="UP000076078"/>
    </source>
</evidence>
<reference evidence="1 2" key="1">
    <citation type="submission" date="2015-12" db="EMBL/GenBank/DDBJ databases">
        <title>Dictyostelia acquired genes for synthesis and detection of signals that induce cell-type specialization by lateral gene transfer from prokaryotes.</title>
        <authorList>
            <person name="Gloeckner G."/>
            <person name="Schaap P."/>
        </authorList>
    </citation>
    <scope>NUCLEOTIDE SEQUENCE [LARGE SCALE GENOMIC DNA]</scope>
    <source>
        <strain evidence="1 2">TK</strain>
    </source>
</reference>
<gene>
    <name evidence="1" type="ORF">DLAC_02108</name>
</gene>
<proteinExistence type="predicted"/>
<accession>A0A152A4L9</accession>
<name>A0A152A4L9_TIELA</name>
<dbReference type="Proteomes" id="UP000076078">
    <property type="component" value="Unassembled WGS sequence"/>
</dbReference>
<evidence type="ECO:0000313" key="1">
    <source>
        <dbReference type="EMBL" id="KYR01025.1"/>
    </source>
</evidence>
<keyword evidence="2" id="KW-1185">Reference proteome</keyword>
<organism evidence="1 2">
    <name type="scientific">Tieghemostelium lacteum</name>
    <name type="common">Slime mold</name>
    <name type="synonym">Dictyostelium lacteum</name>
    <dbReference type="NCBI Taxonomy" id="361077"/>
    <lineage>
        <taxon>Eukaryota</taxon>
        <taxon>Amoebozoa</taxon>
        <taxon>Evosea</taxon>
        <taxon>Eumycetozoa</taxon>
        <taxon>Dictyostelia</taxon>
        <taxon>Dictyosteliales</taxon>
        <taxon>Raperosteliaceae</taxon>
        <taxon>Tieghemostelium</taxon>
    </lineage>
</organism>